<sequence>MNPLATWHLMFQKPAFESAQLRHVVDSLKAAGNFGGFPLQSATYTRDTADLGYVDLTFKITNPITQDVFADMAKYLMVVAAGLEKAPLPLYFAIMQHSLNELSIDYHIYDSKNVDIYYWQAPPIIAAPEPPKNDLRFR</sequence>
<gene>
    <name evidence="1" type="ORF">FD01_GL001814</name>
</gene>
<protein>
    <submittedName>
        <fullName evidence="1">Uncharacterized protein</fullName>
    </submittedName>
</protein>
<evidence type="ECO:0000313" key="2">
    <source>
        <dbReference type="Proteomes" id="UP000051790"/>
    </source>
</evidence>
<dbReference type="Proteomes" id="UP000051790">
    <property type="component" value="Unassembled WGS sequence"/>
</dbReference>
<proteinExistence type="predicted"/>
<dbReference type="PATRIC" id="fig|1423769.4.peg.1942"/>
<accession>A0A0R1QLQ7</accession>
<reference evidence="1 2" key="1">
    <citation type="journal article" date="2015" name="Genome Announc.">
        <title>Expanding the biotechnology potential of lactobacilli through comparative genomics of 213 strains and associated genera.</title>
        <authorList>
            <person name="Sun Z."/>
            <person name="Harris H.M."/>
            <person name="McCann A."/>
            <person name="Guo C."/>
            <person name="Argimon S."/>
            <person name="Zhang W."/>
            <person name="Yang X."/>
            <person name="Jeffery I.B."/>
            <person name="Cooney J.C."/>
            <person name="Kagawa T.F."/>
            <person name="Liu W."/>
            <person name="Song Y."/>
            <person name="Salvetti E."/>
            <person name="Wrobel A."/>
            <person name="Rasinkangas P."/>
            <person name="Parkhill J."/>
            <person name="Rea M.C."/>
            <person name="O'Sullivan O."/>
            <person name="Ritari J."/>
            <person name="Douillard F.P."/>
            <person name="Paul Ross R."/>
            <person name="Yang R."/>
            <person name="Briner A.E."/>
            <person name="Felis G.E."/>
            <person name="de Vos W.M."/>
            <person name="Barrangou R."/>
            <person name="Klaenhammer T.R."/>
            <person name="Caufield P.W."/>
            <person name="Cui Y."/>
            <person name="Zhang H."/>
            <person name="O'Toole P.W."/>
        </authorList>
    </citation>
    <scope>NUCLEOTIDE SEQUENCE [LARGE SCALE GENOMIC DNA]</scope>
    <source>
        <strain evidence="1 2">DSM 13343</strain>
    </source>
</reference>
<name>A0A0R1QLQ7_9LACO</name>
<keyword evidence="2" id="KW-1185">Reference proteome</keyword>
<evidence type="ECO:0000313" key="1">
    <source>
        <dbReference type="EMBL" id="KRL42898.1"/>
    </source>
</evidence>
<dbReference type="EMBL" id="AZEU01000216">
    <property type="protein sequence ID" value="KRL42898.1"/>
    <property type="molecule type" value="Genomic_DNA"/>
</dbReference>
<dbReference type="AlphaFoldDB" id="A0A0R1QLQ7"/>
<organism evidence="1 2">
    <name type="scientific">Lacticaseibacillus manihotivorans DSM 13343 = JCM 12514</name>
    <dbReference type="NCBI Taxonomy" id="1423769"/>
    <lineage>
        <taxon>Bacteria</taxon>
        <taxon>Bacillati</taxon>
        <taxon>Bacillota</taxon>
        <taxon>Bacilli</taxon>
        <taxon>Lactobacillales</taxon>
        <taxon>Lactobacillaceae</taxon>
        <taxon>Lacticaseibacillus</taxon>
    </lineage>
</organism>
<comment type="caution">
    <text evidence="1">The sequence shown here is derived from an EMBL/GenBank/DDBJ whole genome shotgun (WGS) entry which is preliminary data.</text>
</comment>